<dbReference type="NCBIfam" id="TIGR00099">
    <property type="entry name" value="Cof-subfamily"/>
    <property type="match status" value="1"/>
</dbReference>
<dbReference type="GO" id="GO:0016787">
    <property type="term" value="F:hydrolase activity"/>
    <property type="evidence" value="ECO:0007669"/>
    <property type="project" value="UniProtKB-KW"/>
</dbReference>
<keyword evidence="2" id="KW-1185">Reference proteome</keyword>
<proteinExistence type="predicted"/>
<dbReference type="InterPro" id="IPR006379">
    <property type="entry name" value="HAD-SF_hydro_IIB"/>
</dbReference>
<sequence length="300" mass="32741">MIKLIASDMDGTLLNGRMVISKTNAKAILEAQKQGIRFMVATGRGYTEAKPLLEEVGISCPLITLNGAQVYDEKGEVIENIGIEKDTVRTILKKTRDLNLYCEMTTSHGIYSDNKAKRIESVASLLYKTNPDTSFKMAVVLAAARLEIMNINYVAEYEELLENDSIEILKMITFSEDGPEVLSPLADDLATTGDLAITASFINNIEINHIKAQKGLALARAAEKWNIPMENVMALGDNFNDVSMLKVAGYSVAVENAEDGVKAQAKYLTATNNDDGVAQSVLLALSNDMDQQLVSVPLKD</sequence>
<accession>A0ABW4NKZ8</accession>
<dbReference type="InterPro" id="IPR000150">
    <property type="entry name" value="Cof"/>
</dbReference>
<dbReference type="SUPFAM" id="SSF56784">
    <property type="entry name" value="HAD-like"/>
    <property type="match status" value="1"/>
</dbReference>
<dbReference type="PANTHER" id="PTHR10000:SF55">
    <property type="entry name" value="5-AMINO-6-(5-PHOSPHO-D-RIBITYLAMINO)URACIL PHOSPHATASE YCSE"/>
    <property type="match status" value="1"/>
</dbReference>
<dbReference type="EC" id="3.1.3.-" evidence="1"/>
<organism evidence="1 2">
    <name type="scientific">Carnobacterium antarcticum</name>
    <dbReference type="NCBI Taxonomy" id="2126436"/>
    <lineage>
        <taxon>Bacteria</taxon>
        <taxon>Bacillati</taxon>
        <taxon>Bacillota</taxon>
        <taxon>Bacilli</taxon>
        <taxon>Lactobacillales</taxon>
        <taxon>Carnobacteriaceae</taxon>
        <taxon>Carnobacterium</taxon>
    </lineage>
</organism>
<dbReference type="PROSITE" id="PS01228">
    <property type="entry name" value="COF_1"/>
    <property type="match status" value="1"/>
</dbReference>
<comment type="caution">
    <text evidence="1">The sequence shown here is derived from an EMBL/GenBank/DDBJ whole genome shotgun (WGS) entry which is preliminary data.</text>
</comment>
<dbReference type="Gene3D" id="3.30.1240.10">
    <property type="match status" value="1"/>
</dbReference>
<dbReference type="Pfam" id="PF08282">
    <property type="entry name" value="Hydrolase_3"/>
    <property type="match status" value="1"/>
</dbReference>
<evidence type="ECO:0000313" key="1">
    <source>
        <dbReference type="EMBL" id="MFD1798788.1"/>
    </source>
</evidence>
<dbReference type="InterPro" id="IPR036412">
    <property type="entry name" value="HAD-like_sf"/>
</dbReference>
<dbReference type="CDD" id="cd07516">
    <property type="entry name" value="HAD_Pase"/>
    <property type="match status" value="1"/>
</dbReference>
<dbReference type="EMBL" id="JBHUFF010000008">
    <property type="protein sequence ID" value="MFD1798788.1"/>
    <property type="molecule type" value="Genomic_DNA"/>
</dbReference>
<protein>
    <submittedName>
        <fullName evidence="1">Cof-type HAD-IIB family hydrolase</fullName>
        <ecNumber evidence="1">3.1.3.-</ecNumber>
    </submittedName>
</protein>
<keyword evidence="1" id="KW-0378">Hydrolase</keyword>
<name>A0ABW4NKZ8_9LACT</name>
<dbReference type="SFLD" id="SFLDG01144">
    <property type="entry name" value="C2.B.4:_PGP_Like"/>
    <property type="match status" value="1"/>
</dbReference>
<dbReference type="InterPro" id="IPR023214">
    <property type="entry name" value="HAD_sf"/>
</dbReference>
<dbReference type="NCBIfam" id="TIGR01484">
    <property type="entry name" value="HAD-SF-IIB"/>
    <property type="match status" value="1"/>
</dbReference>
<dbReference type="SFLD" id="SFLDG01140">
    <property type="entry name" value="C2.B:_Phosphomannomutase_and_P"/>
    <property type="match status" value="1"/>
</dbReference>
<dbReference type="PANTHER" id="PTHR10000">
    <property type="entry name" value="PHOSPHOSERINE PHOSPHATASE"/>
    <property type="match status" value="1"/>
</dbReference>
<dbReference type="SFLD" id="SFLDS00003">
    <property type="entry name" value="Haloacid_Dehalogenase"/>
    <property type="match status" value="1"/>
</dbReference>
<dbReference type="Proteomes" id="UP001597285">
    <property type="component" value="Unassembled WGS sequence"/>
</dbReference>
<evidence type="ECO:0000313" key="2">
    <source>
        <dbReference type="Proteomes" id="UP001597285"/>
    </source>
</evidence>
<dbReference type="RefSeq" id="WP_058919193.1">
    <property type="nucleotide sequence ID" value="NZ_JBHSQC010000015.1"/>
</dbReference>
<reference evidence="2" key="1">
    <citation type="journal article" date="2019" name="Int. J. Syst. Evol. Microbiol.">
        <title>The Global Catalogue of Microorganisms (GCM) 10K type strain sequencing project: providing services to taxonomists for standard genome sequencing and annotation.</title>
        <authorList>
            <consortium name="The Broad Institute Genomics Platform"/>
            <consortium name="The Broad Institute Genome Sequencing Center for Infectious Disease"/>
            <person name="Wu L."/>
            <person name="Ma J."/>
        </authorList>
    </citation>
    <scope>NUCLEOTIDE SEQUENCE [LARGE SCALE GENOMIC DNA]</scope>
    <source>
        <strain evidence="2">KCTC 42143</strain>
    </source>
</reference>
<dbReference type="Gene3D" id="3.40.50.1000">
    <property type="entry name" value="HAD superfamily/HAD-like"/>
    <property type="match status" value="1"/>
</dbReference>
<gene>
    <name evidence="1" type="ORF">ACFSBK_02795</name>
</gene>